<reference evidence="2 3" key="1">
    <citation type="submission" date="2024-02" db="EMBL/GenBank/DDBJ databases">
        <title>Rhodopirellula caenicola NBRC 110016.</title>
        <authorList>
            <person name="Ichikawa N."/>
            <person name="Katano-Makiyama Y."/>
            <person name="Hidaka K."/>
        </authorList>
    </citation>
    <scope>NUCLEOTIDE SEQUENCE [LARGE SCALE GENOMIC DNA]</scope>
    <source>
        <strain evidence="2 3">NBRC 110016</strain>
    </source>
</reference>
<protein>
    <submittedName>
        <fullName evidence="2">Uncharacterized protein</fullName>
    </submittedName>
</protein>
<comment type="caution">
    <text evidence="2">The sequence shown here is derived from an EMBL/GenBank/DDBJ whole genome shotgun (WGS) entry which is preliminary data.</text>
</comment>
<keyword evidence="3" id="KW-1185">Reference proteome</keyword>
<accession>A0ABP9W3X3</accession>
<evidence type="ECO:0000256" key="1">
    <source>
        <dbReference type="SAM" id="MobiDB-lite"/>
    </source>
</evidence>
<dbReference type="EMBL" id="BAABRO010000044">
    <property type="protein sequence ID" value="GAA5511205.1"/>
    <property type="molecule type" value="Genomic_DNA"/>
</dbReference>
<dbReference type="Proteomes" id="UP001416858">
    <property type="component" value="Unassembled WGS sequence"/>
</dbReference>
<name>A0ABP9W3X3_9BACT</name>
<sequence length="91" mass="9884">MVAVAFRPVGGPSSRQPLGSTSDASVTDCDDKMLHDQNRGFCLARQRWHESQISAGHAASCDNAPDQRGPGVGHPFVKTDHRFSGAYDRYP</sequence>
<feature type="compositionally biased region" description="Polar residues" evidence="1">
    <location>
        <begin position="13"/>
        <end position="25"/>
    </location>
</feature>
<organism evidence="2 3">
    <name type="scientific">Novipirellula caenicola</name>
    <dbReference type="NCBI Taxonomy" id="1536901"/>
    <lineage>
        <taxon>Bacteria</taxon>
        <taxon>Pseudomonadati</taxon>
        <taxon>Planctomycetota</taxon>
        <taxon>Planctomycetia</taxon>
        <taxon>Pirellulales</taxon>
        <taxon>Pirellulaceae</taxon>
        <taxon>Novipirellula</taxon>
    </lineage>
</organism>
<evidence type="ECO:0000313" key="2">
    <source>
        <dbReference type="EMBL" id="GAA5511205.1"/>
    </source>
</evidence>
<feature type="region of interest" description="Disordered" evidence="1">
    <location>
        <begin position="1"/>
        <end position="26"/>
    </location>
</feature>
<proteinExistence type="predicted"/>
<feature type="region of interest" description="Disordered" evidence="1">
    <location>
        <begin position="53"/>
        <end position="91"/>
    </location>
</feature>
<gene>
    <name evidence="2" type="ORF">Rcae01_06721</name>
</gene>
<evidence type="ECO:0000313" key="3">
    <source>
        <dbReference type="Proteomes" id="UP001416858"/>
    </source>
</evidence>